<reference evidence="2" key="1">
    <citation type="submission" date="2018-05" db="EMBL/GenBank/DDBJ databases">
        <authorList>
            <person name="Lanie J.A."/>
            <person name="Ng W.-L."/>
            <person name="Kazmierczak K.M."/>
            <person name="Andrzejewski T.M."/>
            <person name="Davidsen T.M."/>
            <person name="Wayne K.J."/>
            <person name="Tettelin H."/>
            <person name="Glass J.I."/>
            <person name="Rusch D."/>
            <person name="Podicherti R."/>
            <person name="Tsui H.-C.T."/>
            <person name="Winkler M.E."/>
        </authorList>
    </citation>
    <scope>NUCLEOTIDE SEQUENCE</scope>
</reference>
<evidence type="ECO:0000259" key="1">
    <source>
        <dbReference type="Pfam" id="PF10531"/>
    </source>
</evidence>
<name>A0A383A0X5_9ZZZZ</name>
<organism evidence="2">
    <name type="scientific">marine metagenome</name>
    <dbReference type="NCBI Taxonomy" id="408172"/>
    <lineage>
        <taxon>unclassified sequences</taxon>
        <taxon>metagenomes</taxon>
        <taxon>ecological metagenomes</taxon>
    </lineage>
</organism>
<accession>A0A383A0X5</accession>
<dbReference type="PANTHER" id="PTHR33619">
    <property type="entry name" value="POLYSACCHARIDE EXPORT PROTEIN GFCE-RELATED"/>
    <property type="match status" value="1"/>
</dbReference>
<sequence>NNNTNSTHKNFYLEMGNAKLVEVKKRDHIAVRSIFKNQRFIQLIGQVKVPGIYNYFEGMRITDLLKLGGGLEDPTFIKSIYMKKAEIIRRNANSRYEEIITIDLEEIIDSSKNSDIALQNLDRVVIHANLNYFERKNIQILGEVNIPGSYPLLSNNESLQSLINRAGGLSSKALDNGISIHREKIYFEDPPKDKVLSQLQAQTNIGRMEEEEEEKNGKIKLAWEGLTVNLMPGDSIVIKEKVGAVFVTGEVYNE</sequence>
<dbReference type="InterPro" id="IPR049712">
    <property type="entry name" value="Poly_export"/>
</dbReference>
<feature type="domain" description="Soluble ligand binding" evidence="1">
    <location>
        <begin position="138"/>
        <end position="182"/>
    </location>
</feature>
<dbReference type="AlphaFoldDB" id="A0A383A0X5"/>
<feature type="domain" description="Soluble ligand binding" evidence="1">
    <location>
        <begin position="41"/>
        <end position="74"/>
    </location>
</feature>
<dbReference type="InterPro" id="IPR019554">
    <property type="entry name" value="Soluble_ligand-bd"/>
</dbReference>
<gene>
    <name evidence="2" type="ORF">METZ01_LOCUS454420</name>
</gene>
<proteinExistence type="predicted"/>
<dbReference type="EMBL" id="UINC01188374">
    <property type="protein sequence ID" value="SVE01566.1"/>
    <property type="molecule type" value="Genomic_DNA"/>
</dbReference>
<feature type="non-terminal residue" evidence="2">
    <location>
        <position position="1"/>
    </location>
</feature>
<dbReference type="PANTHER" id="PTHR33619:SF3">
    <property type="entry name" value="POLYSACCHARIDE EXPORT PROTEIN GFCE-RELATED"/>
    <property type="match status" value="1"/>
</dbReference>
<feature type="non-terminal residue" evidence="2">
    <location>
        <position position="254"/>
    </location>
</feature>
<evidence type="ECO:0000313" key="2">
    <source>
        <dbReference type="EMBL" id="SVE01566.1"/>
    </source>
</evidence>
<dbReference type="Gene3D" id="3.10.560.10">
    <property type="entry name" value="Outer membrane lipoprotein wza domain like"/>
    <property type="match status" value="2"/>
</dbReference>
<dbReference type="GO" id="GO:0015159">
    <property type="term" value="F:polysaccharide transmembrane transporter activity"/>
    <property type="evidence" value="ECO:0007669"/>
    <property type="project" value="InterPro"/>
</dbReference>
<dbReference type="Pfam" id="PF10531">
    <property type="entry name" value="SLBB"/>
    <property type="match status" value="2"/>
</dbReference>
<protein>
    <recommendedName>
        <fullName evidence="1">Soluble ligand binding domain-containing protein</fullName>
    </recommendedName>
</protein>